<sequence>MSQMSETWEKVAKRRIIPCASINMVVPQL</sequence>
<dbReference type="AlphaFoldDB" id="I1BSB6"/>
<reference evidence="1 2" key="1">
    <citation type="journal article" date="2009" name="PLoS Genet.">
        <title>Genomic analysis of the basal lineage fungus Rhizopus oryzae reveals a whole-genome duplication.</title>
        <authorList>
            <person name="Ma L.-J."/>
            <person name="Ibrahim A.S."/>
            <person name="Skory C."/>
            <person name="Grabherr M.G."/>
            <person name="Burger G."/>
            <person name="Butler M."/>
            <person name="Elias M."/>
            <person name="Idnurm A."/>
            <person name="Lang B.F."/>
            <person name="Sone T."/>
            <person name="Abe A."/>
            <person name="Calvo S.E."/>
            <person name="Corrochano L.M."/>
            <person name="Engels R."/>
            <person name="Fu J."/>
            <person name="Hansberg W."/>
            <person name="Kim J.-M."/>
            <person name="Kodira C.D."/>
            <person name="Koehrsen M.J."/>
            <person name="Liu B."/>
            <person name="Miranda-Saavedra D."/>
            <person name="O'Leary S."/>
            <person name="Ortiz-Castellanos L."/>
            <person name="Poulter R."/>
            <person name="Rodriguez-Romero J."/>
            <person name="Ruiz-Herrera J."/>
            <person name="Shen Y.-Q."/>
            <person name="Zeng Q."/>
            <person name="Galagan J."/>
            <person name="Birren B.W."/>
            <person name="Cuomo C.A."/>
            <person name="Wickes B.L."/>
        </authorList>
    </citation>
    <scope>NUCLEOTIDE SEQUENCE [LARGE SCALE GENOMIC DNA]</scope>
    <source>
        <strain evidence="2">RA 99-880 / ATCC MYA-4621 / FGSC 9543 / NRRL 43880</strain>
    </source>
</reference>
<keyword evidence="2" id="KW-1185">Reference proteome</keyword>
<gene>
    <name evidence="1" type="ORF">RO3G_03801</name>
</gene>
<dbReference type="InParanoid" id="I1BSB6"/>
<protein>
    <submittedName>
        <fullName evidence="1">Uncharacterized protein</fullName>
    </submittedName>
</protein>
<name>I1BSB6_RHIO9</name>
<evidence type="ECO:0000313" key="1">
    <source>
        <dbReference type="EMBL" id="EIE79096.1"/>
    </source>
</evidence>
<dbReference type="EMBL" id="CH476733">
    <property type="protein sequence ID" value="EIE79096.1"/>
    <property type="molecule type" value="Genomic_DNA"/>
</dbReference>
<dbReference type="VEuPathDB" id="FungiDB:RO3G_03801"/>
<accession>I1BSB6</accession>
<dbReference type="Proteomes" id="UP000009138">
    <property type="component" value="Unassembled WGS sequence"/>
</dbReference>
<organism evidence="1 2">
    <name type="scientific">Rhizopus delemar (strain RA 99-880 / ATCC MYA-4621 / FGSC 9543 / NRRL 43880)</name>
    <name type="common">Mucormycosis agent</name>
    <name type="synonym">Rhizopus arrhizus var. delemar</name>
    <dbReference type="NCBI Taxonomy" id="246409"/>
    <lineage>
        <taxon>Eukaryota</taxon>
        <taxon>Fungi</taxon>
        <taxon>Fungi incertae sedis</taxon>
        <taxon>Mucoromycota</taxon>
        <taxon>Mucoromycotina</taxon>
        <taxon>Mucoromycetes</taxon>
        <taxon>Mucorales</taxon>
        <taxon>Mucorineae</taxon>
        <taxon>Rhizopodaceae</taxon>
        <taxon>Rhizopus</taxon>
    </lineage>
</organism>
<dbReference type="RefSeq" id="XP_067514492.1">
    <property type="nucleotide sequence ID" value="XM_067658391.1"/>
</dbReference>
<dbReference type="GeneID" id="93610772"/>
<evidence type="ECO:0000313" key="2">
    <source>
        <dbReference type="Proteomes" id="UP000009138"/>
    </source>
</evidence>
<proteinExistence type="predicted"/>